<dbReference type="PANTHER" id="PTHR31052:SF2">
    <property type="entry name" value="COBRA-LIKE PROTEIN 10"/>
    <property type="match status" value="1"/>
</dbReference>
<dbReference type="InterPro" id="IPR056900">
    <property type="entry name" value="COB_C"/>
</dbReference>
<feature type="domain" description="COBRA C-terminal" evidence="2">
    <location>
        <begin position="118"/>
        <end position="177"/>
    </location>
</feature>
<feature type="region of interest" description="Disordered" evidence="1">
    <location>
        <begin position="63"/>
        <end position="85"/>
    </location>
</feature>
<comment type="caution">
    <text evidence="3">The sequence shown here is derived from an EMBL/GenBank/DDBJ whole genome shotgun (WGS) entry which is preliminary data.</text>
</comment>
<reference evidence="3" key="1">
    <citation type="submission" date="2017-07" db="EMBL/GenBank/DDBJ databases">
        <title>Taro Niue Genome Assembly and Annotation.</title>
        <authorList>
            <person name="Atibalentja N."/>
            <person name="Keating K."/>
            <person name="Fields C.J."/>
        </authorList>
    </citation>
    <scope>NUCLEOTIDE SEQUENCE</scope>
    <source>
        <strain evidence="3">Niue_2</strain>
        <tissue evidence="3">Leaf</tissue>
    </source>
</reference>
<proteinExistence type="predicted"/>
<evidence type="ECO:0000313" key="4">
    <source>
        <dbReference type="Proteomes" id="UP000652761"/>
    </source>
</evidence>
<dbReference type="PANTHER" id="PTHR31052">
    <property type="entry name" value="COBRA-LIKE PROTEIN 7"/>
    <property type="match status" value="1"/>
</dbReference>
<dbReference type="EMBL" id="NMUH01000361">
    <property type="protein sequence ID" value="MQL77692.1"/>
    <property type="molecule type" value="Genomic_DNA"/>
</dbReference>
<gene>
    <name evidence="3" type="ORF">Taro_010106</name>
</gene>
<dbReference type="AlphaFoldDB" id="A0A843TY13"/>
<dbReference type="Proteomes" id="UP000652761">
    <property type="component" value="Unassembled WGS sequence"/>
</dbReference>
<protein>
    <recommendedName>
        <fullName evidence="2">COBRA C-terminal domain-containing protein</fullName>
    </recommendedName>
</protein>
<keyword evidence="4" id="KW-1185">Reference proteome</keyword>
<evidence type="ECO:0000259" key="2">
    <source>
        <dbReference type="Pfam" id="PF25079"/>
    </source>
</evidence>
<name>A0A843TY13_COLES</name>
<evidence type="ECO:0000256" key="1">
    <source>
        <dbReference type="SAM" id="MobiDB-lite"/>
    </source>
</evidence>
<organism evidence="3 4">
    <name type="scientific">Colocasia esculenta</name>
    <name type="common">Wild taro</name>
    <name type="synonym">Arum esculentum</name>
    <dbReference type="NCBI Taxonomy" id="4460"/>
    <lineage>
        <taxon>Eukaryota</taxon>
        <taxon>Viridiplantae</taxon>
        <taxon>Streptophyta</taxon>
        <taxon>Embryophyta</taxon>
        <taxon>Tracheophyta</taxon>
        <taxon>Spermatophyta</taxon>
        <taxon>Magnoliopsida</taxon>
        <taxon>Liliopsida</taxon>
        <taxon>Araceae</taxon>
        <taxon>Aroideae</taxon>
        <taxon>Colocasieae</taxon>
        <taxon>Colocasia</taxon>
    </lineage>
</organism>
<sequence>MAFPPTFFSHFLKRNLIAFPSATTSSAPPPSSPCFVSLFPLQTLSLSELSLSISRRFSLSPYSSSRRIPLSAPSPNTLPPPCSRAPLRGPPARQVGLDAIASWQVVCNITRLKAKASRCCVSFSAFYNDSVVPCGCPDGLSCDTDAAPLLLPPKAWAKIKRTTFDNRTAKAKAWVQRGLQHPALLAVDQELESQANATVFLTKFYSRAGLMNLINAGPNHLRPGLYQ</sequence>
<accession>A0A843TY13</accession>
<dbReference type="Pfam" id="PF25079">
    <property type="entry name" value="COB_C"/>
    <property type="match status" value="1"/>
</dbReference>
<evidence type="ECO:0000313" key="3">
    <source>
        <dbReference type="EMBL" id="MQL77692.1"/>
    </source>
</evidence>